<organism evidence="2 3">
    <name type="scientific">Purpureocillium lilacinum</name>
    <name type="common">Paecilomyces lilacinus</name>
    <dbReference type="NCBI Taxonomy" id="33203"/>
    <lineage>
        <taxon>Eukaryota</taxon>
        <taxon>Fungi</taxon>
        <taxon>Dikarya</taxon>
        <taxon>Ascomycota</taxon>
        <taxon>Pezizomycotina</taxon>
        <taxon>Sordariomycetes</taxon>
        <taxon>Hypocreomycetidae</taxon>
        <taxon>Hypocreales</taxon>
        <taxon>Ophiocordycipitaceae</taxon>
        <taxon>Purpureocillium</taxon>
    </lineage>
</organism>
<gene>
    <name evidence="2" type="ORF">PCL_09861</name>
</gene>
<evidence type="ECO:0000313" key="3">
    <source>
        <dbReference type="Proteomes" id="UP000245956"/>
    </source>
</evidence>
<evidence type="ECO:0000256" key="1">
    <source>
        <dbReference type="SAM" id="MobiDB-lite"/>
    </source>
</evidence>
<evidence type="ECO:0000313" key="2">
    <source>
        <dbReference type="EMBL" id="PWI72846.1"/>
    </source>
</evidence>
<feature type="compositionally biased region" description="Pro residues" evidence="1">
    <location>
        <begin position="398"/>
        <end position="409"/>
    </location>
</feature>
<accession>A0A2U3EEB1</accession>
<feature type="region of interest" description="Disordered" evidence="1">
    <location>
        <begin position="1"/>
        <end position="27"/>
    </location>
</feature>
<feature type="region of interest" description="Disordered" evidence="1">
    <location>
        <begin position="433"/>
        <end position="503"/>
    </location>
</feature>
<comment type="caution">
    <text evidence="2">The sequence shown here is derived from an EMBL/GenBank/DDBJ whole genome shotgun (WGS) entry which is preliminary data.</text>
</comment>
<dbReference type="Proteomes" id="UP000245956">
    <property type="component" value="Unassembled WGS sequence"/>
</dbReference>
<feature type="compositionally biased region" description="Gly residues" evidence="1">
    <location>
        <begin position="1"/>
        <end position="12"/>
    </location>
</feature>
<proteinExistence type="predicted"/>
<feature type="region of interest" description="Disordered" evidence="1">
    <location>
        <begin position="387"/>
        <end position="420"/>
    </location>
</feature>
<protein>
    <submittedName>
        <fullName evidence="2">Uncharacterized protein</fullName>
    </submittedName>
</protein>
<sequence length="503" mass="54007">MDGSNKGQGGTDGLSNASFGAGRKRDEPAAHCGVDTIERSQAFPGLGWTVQPSFRASFCNSYLVAHGCCRCQRHAGSPVPPCPRVALALPSRCRQCGHRNVPRSLRRLQCLATRGQSPTPLMSDDGVHHWTLQLGAQFSPTGGPALVSLPYEHFLAAYEAPPDPDPHQRAPPCTPPDALGGHLQWSAPVKLTALPSPPPAAYGCPYVLPSIAQAGRSNPAALPARLIPTSLAGGGFPLYPTSPIVELARLVDPPPPAFRLSSIHSSIRPRSAGLPSSPPAAHTRWHSCLLLPSRRRTSYLASSDLCVPSAAAETAIRYYAARAFRCRLARGRPTDRAACPSISTSTRSAIARPDGNLARQFWDSPPRDPSATRVRACLVGTPLDACLPRLPRRDSTNRPPPPPPPPPLLVPGTRPGGDRALRRLRPQSAFPIPRAQARPGQGMKTRYPPISRRLRRRNPAPPIRARRPATSAHAPDVRSDPSRDTGWTVPDRVPLRIARPSGN</sequence>
<reference evidence="2 3" key="1">
    <citation type="journal article" date="2016" name="Front. Microbiol.">
        <title>Genome and transcriptome sequences reveal the specific parasitism of the nematophagous Purpureocillium lilacinum 36-1.</title>
        <authorList>
            <person name="Xie J."/>
            <person name="Li S."/>
            <person name="Mo C."/>
            <person name="Xiao X."/>
            <person name="Peng D."/>
            <person name="Wang G."/>
            <person name="Xiao Y."/>
        </authorList>
    </citation>
    <scope>NUCLEOTIDE SEQUENCE [LARGE SCALE GENOMIC DNA]</scope>
    <source>
        <strain evidence="2 3">36-1</strain>
    </source>
</reference>
<dbReference type="AlphaFoldDB" id="A0A2U3EEB1"/>
<dbReference type="EMBL" id="LCWV01000005">
    <property type="protein sequence ID" value="PWI72846.1"/>
    <property type="molecule type" value="Genomic_DNA"/>
</dbReference>
<name>A0A2U3EEB1_PURLI</name>